<dbReference type="Pfam" id="PF00149">
    <property type="entry name" value="Metallophos"/>
    <property type="match status" value="1"/>
</dbReference>
<comment type="catalytic activity">
    <reaction evidence="8">
        <text>P(1),P(4)-bis(5'-adenosyl) tetraphosphate + H2O = 2 ADP + 2 H(+)</text>
        <dbReference type="Rhea" id="RHEA:24252"/>
        <dbReference type="ChEBI" id="CHEBI:15377"/>
        <dbReference type="ChEBI" id="CHEBI:15378"/>
        <dbReference type="ChEBI" id="CHEBI:58141"/>
        <dbReference type="ChEBI" id="CHEBI:456216"/>
        <dbReference type="EC" id="3.6.1.41"/>
    </reaction>
</comment>
<evidence type="ECO:0000256" key="4">
    <source>
        <dbReference type="ARBA" id="ARBA00022801"/>
    </source>
</evidence>
<sequence>MISNPTLQNLYAIGDLQGCATQLQTLMENVLHSDPAARWFFVGDLVNRGPRSLDTLRMIRSLGERASCVLGNHDLHLLAVAHGIRKSSRSDTIDQILQAPDRDDLLDWLRRQSLAQLIDGHLLVHAGVPSQWTATQTLALAHEVETALRGPDWVGFLREMYGNAPERWDDALRGAERLRCIVNGLTRMRLCTSDGSMMLKAKEVDGANPAGLMPWFEVPGRRSTDVTVVFGHWSTRGLLVQPNVIGLDSGCIWGGQLTAMRLADRALFEVSCPQFQAPGE</sequence>
<evidence type="ECO:0000256" key="1">
    <source>
        <dbReference type="ARBA" id="ARBA00003413"/>
    </source>
</evidence>
<dbReference type="NCBIfam" id="NF001204">
    <property type="entry name" value="PRK00166.1"/>
    <property type="match status" value="1"/>
</dbReference>
<accession>A0ABP7TC42</accession>
<dbReference type="Gene3D" id="3.60.21.10">
    <property type="match status" value="1"/>
</dbReference>
<dbReference type="CDD" id="cd07422">
    <property type="entry name" value="MPP_ApaH"/>
    <property type="match status" value="1"/>
</dbReference>
<dbReference type="RefSeq" id="WP_344763331.1">
    <property type="nucleotide sequence ID" value="NZ_BAAAZE010000008.1"/>
</dbReference>
<gene>
    <name evidence="10" type="ORF">GCM10022212_21780</name>
</gene>
<dbReference type="EMBL" id="BAAAZE010000008">
    <property type="protein sequence ID" value="GAA4023930.1"/>
    <property type="molecule type" value="Genomic_DNA"/>
</dbReference>
<evidence type="ECO:0000256" key="8">
    <source>
        <dbReference type="ARBA" id="ARBA00049417"/>
    </source>
</evidence>
<dbReference type="SUPFAM" id="SSF56300">
    <property type="entry name" value="Metallo-dependent phosphatases"/>
    <property type="match status" value="1"/>
</dbReference>
<evidence type="ECO:0000256" key="7">
    <source>
        <dbReference type="ARBA" id="ARBA00033210"/>
    </source>
</evidence>
<evidence type="ECO:0000256" key="2">
    <source>
        <dbReference type="ARBA" id="ARBA00005419"/>
    </source>
</evidence>
<feature type="domain" description="Calcineurin-like phosphoesterase" evidence="9">
    <location>
        <begin position="11"/>
        <end position="168"/>
    </location>
</feature>
<evidence type="ECO:0000256" key="3">
    <source>
        <dbReference type="ARBA" id="ARBA00012506"/>
    </source>
</evidence>
<evidence type="ECO:0000259" key="9">
    <source>
        <dbReference type="Pfam" id="PF00149"/>
    </source>
</evidence>
<comment type="function">
    <text evidence="1">Hydrolyzes diadenosine 5',5'''-P1,P4-tetraphosphate to yield ADP.</text>
</comment>
<dbReference type="PIRSF" id="PIRSF000903">
    <property type="entry name" value="B5n-ttraPtase_sm"/>
    <property type="match status" value="1"/>
</dbReference>
<comment type="similarity">
    <text evidence="2">Belongs to the Ap4A hydrolase family.</text>
</comment>
<dbReference type="InterPro" id="IPR029052">
    <property type="entry name" value="Metallo-depent_PP-like"/>
</dbReference>
<evidence type="ECO:0000313" key="11">
    <source>
        <dbReference type="Proteomes" id="UP001501353"/>
    </source>
</evidence>
<evidence type="ECO:0000313" key="10">
    <source>
        <dbReference type="EMBL" id="GAA4023930.1"/>
    </source>
</evidence>
<dbReference type="NCBIfam" id="TIGR00668">
    <property type="entry name" value="apaH"/>
    <property type="match status" value="1"/>
</dbReference>
<proteinExistence type="inferred from homology"/>
<keyword evidence="4" id="KW-0378">Hydrolase</keyword>
<evidence type="ECO:0000256" key="5">
    <source>
        <dbReference type="ARBA" id="ARBA00031248"/>
    </source>
</evidence>
<evidence type="ECO:0000256" key="6">
    <source>
        <dbReference type="ARBA" id="ARBA00032248"/>
    </source>
</evidence>
<dbReference type="PANTHER" id="PTHR40942">
    <property type="match status" value="1"/>
</dbReference>
<organism evidence="10 11">
    <name type="scientific">Actimicrobium antarcticum</name>
    <dbReference type="NCBI Taxonomy" id="1051899"/>
    <lineage>
        <taxon>Bacteria</taxon>
        <taxon>Pseudomonadati</taxon>
        <taxon>Pseudomonadota</taxon>
        <taxon>Betaproteobacteria</taxon>
        <taxon>Burkholderiales</taxon>
        <taxon>Oxalobacteraceae</taxon>
        <taxon>Actimicrobium</taxon>
    </lineage>
</organism>
<dbReference type="EC" id="3.6.1.41" evidence="3"/>
<dbReference type="PANTHER" id="PTHR40942:SF4">
    <property type="entry name" value="CYTOCHROME C5"/>
    <property type="match status" value="1"/>
</dbReference>
<name>A0ABP7TC42_9BURK</name>
<comment type="caution">
    <text evidence="10">The sequence shown here is derived from an EMBL/GenBank/DDBJ whole genome shotgun (WGS) entry which is preliminary data.</text>
</comment>
<dbReference type="InterPro" id="IPR004843">
    <property type="entry name" value="Calcineurin-like_PHP"/>
</dbReference>
<dbReference type="InterPro" id="IPR004617">
    <property type="entry name" value="ApaH"/>
</dbReference>
<keyword evidence="11" id="KW-1185">Reference proteome</keyword>
<dbReference type="Proteomes" id="UP001501353">
    <property type="component" value="Unassembled WGS sequence"/>
</dbReference>
<reference evidence="11" key="1">
    <citation type="journal article" date="2019" name="Int. J. Syst. Evol. Microbiol.">
        <title>The Global Catalogue of Microorganisms (GCM) 10K type strain sequencing project: providing services to taxonomists for standard genome sequencing and annotation.</title>
        <authorList>
            <consortium name="The Broad Institute Genomics Platform"/>
            <consortium name="The Broad Institute Genome Sequencing Center for Infectious Disease"/>
            <person name="Wu L."/>
            <person name="Ma J."/>
        </authorList>
    </citation>
    <scope>NUCLEOTIDE SEQUENCE [LARGE SCALE GENOMIC DNA]</scope>
    <source>
        <strain evidence="11">JCM 16673</strain>
    </source>
</reference>
<protein>
    <recommendedName>
        <fullName evidence="3">bis(5'-nucleosyl)-tetraphosphatase (symmetrical)</fullName>
        <ecNumber evidence="3">3.6.1.41</ecNumber>
    </recommendedName>
    <alternativeName>
        <fullName evidence="6">Ap4A hydrolase</fullName>
    </alternativeName>
    <alternativeName>
        <fullName evidence="5">Diadenosine 5',5'''-P1,P4-tetraphosphate pyrophosphohydrolase</fullName>
    </alternativeName>
    <alternativeName>
        <fullName evidence="7">Diadenosine tetraphosphatase</fullName>
    </alternativeName>
</protein>